<feature type="compositionally biased region" description="Basic and acidic residues" evidence="2">
    <location>
        <begin position="411"/>
        <end position="421"/>
    </location>
</feature>
<name>M7BT83_CHEMY</name>
<dbReference type="SUPFAM" id="SSF102114">
    <property type="entry name" value="Radical SAM enzymes"/>
    <property type="match status" value="1"/>
</dbReference>
<dbReference type="InterPro" id="IPR023404">
    <property type="entry name" value="rSAM_horseshoe"/>
</dbReference>
<dbReference type="PANTHER" id="PTHR11918:SF45">
    <property type="entry name" value="THREONYLCARBAMOYLADENOSINE TRNA METHYLTHIOTRANSFERASE"/>
    <property type="match status" value="1"/>
</dbReference>
<keyword evidence="4" id="KW-1185">Reference proteome</keyword>
<accession>M7BT83</accession>
<dbReference type="Gene3D" id="3.80.30.20">
    <property type="entry name" value="tm_1862 like domain"/>
    <property type="match status" value="1"/>
</dbReference>
<proteinExistence type="predicted"/>
<dbReference type="InterPro" id="IPR058240">
    <property type="entry name" value="rSAM_sf"/>
</dbReference>
<keyword evidence="1" id="KW-0808">Transferase</keyword>
<evidence type="ECO:0000313" key="4">
    <source>
        <dbReference type="Proteomes" id="UP000031443"/>
    </source>
</evidence>
<dbReference type="GO" id="GO:0005783">
    <property type="term" value="C:endoplasmic reticulum"/>
    <property type="evidence" value="ECO:0007669"/>
    <property type="project" value="TreeGrafter"/>
</dbReference>
<dbReference type="EMBL" id="KB513064">
    <property type="protein sequence ID" value="EMP40409.1"/>
    <property type="molecule type" value="Genomic_DNA"/>
</dbReference>
<dbReference type="AlphaFoldDB" id="M7BT83"/>
<organism evidence="3 4">
    <name type="scientific">Chelonia mydas</name>
    <name type="common">Green sea-turtle</name>
    <name type="synonym">Chelonia agassizi</name>
    <dbReference type="NCBI Taxonomy" id="8469"/>
    <lineage>
        <taxon>Eukaryota</taxon>
        <taxon>Metazoa</taxon>
        <taxon>Chordata</taxon>
        <taxon>Craniata</taxon>
        <taxon>Vertebrata</taxon>
        <taxon>Euteleostomi</taxon>
        <taxon>Archelosauria</taxon>
        <taxon>Testudinata</taxon>
        <taxon>Testudines</taxon>
        <taxon>Cryptodira</taxon>
        <taxon>Durocryptodira</taxon>
        <taxon>Americhelydia</taxon>
        <taxon>Chelonioidea</taxon>
        <taxon>Cheloniidae</taxon>
        <taxon>Chelonia</taxon>
    </lineage>
</organism>
<feature type="region of interest" description="Disordered" evidence="2">
    <location>
        <begin position="408"/>
        <end position="427"/>
    </location>
</feature>
<feature type="region of interest" description="Disordered" evidence="2">
    <location>
        <begin position="164"/>
        <end position="195"/>
    </location>
</feature>
<evidence type="ECO:0000256" key="2">
    <source>
        <dbReference type="SAM" id="MobiDB-lite"/>
    </source>
</evidence>
<evidence type="ECO:0000313" key="3">
    <source>
        <dbReference type="EMBL" id="EMP40409.1"/>
    </source>
</evidence>
<reference evidence="4" key="1">
    <citation type="journal article" date="2013" name="Nat. Genet.">
        <title>The draft genomes of soft-shell turtle and green sea turtle yield insights into the development and evolution of the turtle-specific body plan.</title>
        <authorList>
            <person name="Wang Z."/>
            <person name="Pascual-Anaya J."/>
            <person name="Zadissa A."/>
            <person name="Li W."/>
            <person name="Niimura Y."/>
            <person name="Huang Z."/>
            <person name="Li C."/>
            <person name="White S."/>
            <person name="Xiong Z."/>
            <person name="Fang D."/>
            <person name="Wang B."/>
            <person name="Ming Y."/>
            <person name="Chen Y."/>
            <person name="Zheng Y."/>
            <person name="Kuraku S."/>
            <person name="Pignatelli M."/>
            <person name="Herrero J."/>
            <person name="Beal K."/>
            <person name="Nozawa M."/>
            <person name="Li Q."/>
            <person name="Wang J."/>
            <person name="Zhang H."/>
            <person name="Yu L."/>
            <person name="Shigenobu S."/>
            <person name="Wang J."/>
            <person name="Liu J."/>
            <person name="Flicek P."/>
            <person name="Searle S."/>
            <person name="Wang J."/>
            <person name="Kuratani S."/>
            <person name="Yin Y."/>
            <person name="Aken B."/>
            <person name="Zhang G."/>
            <person name="Irie N."/>
        </authorList>
    </citation>
    <scope>NUCLEOTIDE SEQUENCE [LARGE SCALE GENOMIC DNA]</scope>
</reference>
<dbReference type="STRING" id="8469.M7BT83"/>
<gene>
    <name evidence="3" type="ORF">UY3_02405</name>
</gene>
<evidence type="ECO:0000256" key="1">
    <source>
        <dbReference type="ARBA" id="ARBA00022679"/>
    </source>
</evidence>
<dbReference type="GO" id="GO:0035598">
    <property type="term" value="F:tRNA (N(6)-L-threonylcarbamoyladenosine(37)-C(2))-methylthiotransferase activity"/>
    <property type="evidence" value="ECO:0007669"/>
    <property type="project" value="TreeGrafter"/>
</dbReference>
<sequence length="427" mass="46775">MPEGVSRDCGAYFRSSVRSRIRAEFLWAASTDSFDTFEESWPTPFGVLLPCLQPSGEEWLICFPFPLLLLVFLLPSLLMMAGKETVPEPSPLPPDPTPVSQPRDDAIEGWALVQGKRGKWKTRAPLLSTDAEAPRKTRKGGTDAKPSALPAGACYAPVPAGEDVAAREGSTTPPLESLPSKAPNGAPPALLPSGAPVSPEEMAKILNHPRVYAFLHIPVQSASDSILMDMKREYCVEDFRRVVDFLKENQLEVLENKAEDGDQFDVCPVKRQRTEEGHLSMSEASAYRATSALGSVAASSCQAAQRRGWLWPSGTAASPAALSGMTKTAMQIPSNDFIYDTNLIWRFARHIGYQTTRVKISECKDINEIEVLTVKNISQKKCCTSTNVIYTIMCQQCPSAMYIGQTGQSLPERKNGHKSDIRNGNIQ</sequence>
<feature type="region of interest" description="Disordered" evidence="2">
    <location>
        <begin position="123"/>
        <end position="150"/>
    </location>
</feature>
<dbReference type="PANTHER" id="PTHR11918">
    <property type="entry name" value="RADICAL SAM PROTEINS"/>
    <property type="match status" value="1"/>
</dbReference>
<protein>
    <submittedName>
        <fullName evidence="3">CDK5 regulatory subunit-associated protein 1-like 1</fullName>
    </submittedName>
</protein>
<dbReference type="Proteomes" id="UP000031443">
    <property type="component" value="Unassembled WGS sequence"/>
</dbReference>